<feature type="compositionally biased region" description="Low complexity" evidence="1">
    <location>
        <begin position="275"/>
        <end position="286"/>
    </location>
</feature>
<organism evidence="2 3">
    <name type="scientific">Emiliania huxleyi (strain CCMP1516)</name>
    <dbReference type="NCBI Taxonomy" id="280463"/>
    <lineage>
        <taxon>Eukaryota</taxon>
        <taxon>Haptista</taxon>
        <taxon>Haptophyta</taxon>
        <taxon>Prymnesiophyceae</taxon>
        <taxon>Isochrysidales</taxon>
        <taxon>Noelaerhabdaceae</taxon>
        <taxon>Emiliania</taxon>
    </lineage>
</organism>
<dbReference type="GeneID" id="17277814"/>
<feature type="region of interest" description="Disordered" evidence="1">
    <location>
        <begin position="1"/>
        <end position="93"/>
    </location>
</feature>
<dbReference type="PaxDb" id="2903-EOD32540"/>
<evidence type="ECO:0000256" key="1">
    <source>
        <dbReference type="SAM" id="MobiDB-lite"/>
    </source>
</evidence>
<feature type="compositionally biased region" description="Basic residues" evidence="1">
    <location>
        <begin position="9"/>
        <end position="22"/>
    </location>
</feature>
<dbReference type="HOGENOM" id="CLU_712901_0_0_1"/>
<accession>A0A0D3K9V5</accession>
<dbReference type="AlphaFoldDB" id="A0A0D3K9V5"/>
<feature type="region of interest" description="Disordered" evidence="1">
    <location>
        <begin position="202"/>
        <end position="388"/>
    </location>
</feature>
<feature type="compositionally biased region" description="Basic residues" evidence="1">
    <location>
        <begin position="260"/>
        <end position="274"/>
    </location>
</feature>
<sequence length="388" mass="42284">ESTRNGAPSRRRLLHRPHRHRPFGSARCQTRDDTQQEGGAEGDAVGTDSRQLGVHGPVVGARGAARLPGPASPARRLGQRQAAPDSLRQHGGGLRYPRVRAAALQAAAAGLDADARRLRTPAGAAHSWPPHQHPGRVRWCGARSGGVRGSRLGHRGAAHGAHAHCDRCRGAADHVGSRRARHSRPRRVAAVQHCSWRALRNRRPRRAPLARPRRRGRRHGLALRRRGDGLRVHAHHRSAGHPRAAVGRDGGRHDLPQARPQRHLPRRAARHGPAQRRASASDAGAGARHHRHAGRAGGRPRGRLPRKAARPQGDRERAGDGGDAAHRRLLAGLRDRPRPAGRLCAPARRGRPAVAPPVPARRDAAQAQVDHERNAGRRQRRPRRAPQR</sequence>
<dbReference type="EnsemblProtists" id="EOD32540">
    <property type="protein sequence ID" value="EOD32540"/>
    <property type="gene ID" value="EMIHUDRAFT_460661"/>
</dbReference>
<reference evidence="2" key="2">
    <citation type="submission" date="2024-10" db="UniProtKB">
        <authorList>
            <consortium name="EnsemblProtists"/>
        </authorList>
    </citation>
    <scope>IDENTIFICATION</scope>
</reference>
<feature type="compositionally biased region" description="Basic and acidic residues" evidence="1">
    <location>
        <begin position="312"/>
        <end position="326"/>
    </location>
</feature>
<feature type="compositionally biased region" description="Basic and acidic residues" evidence="1">
    <location>
        <begin position="360"/>
        <end position="375"/>
    </location>
</feature>
<feature type="compositionally biased region" description="Basic residues" evidence="1">
    <location>
        <begin position="202"/>
        <end position="224"/>
    </location>
</feature>
<keyword evidence="3" id="KW-1185">Reference proteome</keyword>
<dbReference type="OMA" id="RWCGARS"/>
<feature type="compositionally biased region" description="Basic residues" evidence="1">
    <location>
        <begin position="376"/>
        <end position="388"/>
    </location>
</feature>
<dbReference type="RefSeq" id="XP_005784969.1">
    <property type="nucleotide sequence ID" value="XM_005784912.1"/>
</dbReference>
<evidence type="ECO:0000313" key="2">
    <source>
        <dbReference type="EnsemblProtists" id="EOD32540"/>
    </source>
</evidence>
<protein>
    <submittedName>
        <fullName evidence="2">Uncharacterized protein</fullName>
    </submittedName>
</protein>
<dbReference type="Proteomes" id="UP000013827">
    <property type="component" value="Unassembled WGS sequence"/>
</dbReference>
<feature type="compositionally biased region" description="Low complexity" evidence="1">
    <location>
        <begin position="60"/>
        <end position="76"/>
    </location>
</feature>
<name>A0A0D3K9V5_EMIH1</name>
<reference evidence="3" key="1">
    <citation type="journal article" date="2013" name="Nature">
        <title>Pan genome of the phytoplankton Emiliania underpins its global distribution.</title>
        <authorList>
            <person name="Read B.A."/>
            <person name="Kegel J."/>
            <person name="Klute M.J."/>
            <person name="Kuo A."/>
            <person name="Lefebvre S.C."/>
            <person name="Maumus F."/>
            <person name="Mayer C."/>
            <person name="Miller J."/>
            <person name="Monier A."/>
            <person name="Salamov A."/>
            <person name="Young J."/>
            <person name="Aguilar M."/>
            <person name="Claverie J.M."/>
            <person name="Frickenhaus S."/>
            <person name="Gonzalez K."/>
            <person name="Herman E.K."/>
            <person name="Lin Y.C."/>
            <person name="Napier J."/>
            <person name="Ogata H."/>
            <person name="Sarno A.F."/>
            <person name="Shmutz J."/>
            <person name="Schroeder D."/>
            <person name="de Vargas C."/>
            <person name="Verret F."/>
            <person name="von Dassow P."/>
            <person name="Valentin K."/>
            <person name="Van de Peer Y."/>
            <person name="Wheeler G."/>
            <person name="Dacks J.B."/>
            <person name="Delwiche C.F."/>
            <person name="Dyhrman S.T."/>
            <person name="Glockner G."/>
            <person name="John U."/>
            <person name="Richards T."/>
            <person name="Worden A.Z."/>
            <person name="Zhang X."/>
            <person name="Grigoriev I.V."/>
            <person name="Allen A.E."/>
            <person name="Bidle K."/>
            <person name="Borodovsky M."/>
            <person name="Bowler C."/>
            <person name="Brownlee C."/>
            <person name="Cock J.M."/>
            <person name="Elias M."/>
            <person name="Gladyshev V.N."/>
            <person name="Groth M."/>
            <person name="Guda C."/>
            <person name="Hadaegh A."/>
            <person name="Iglesias-Rodriguez M.D."/>
            <person name="Jenkins J."/>
            <person name="Jones B.M."/>
            <person name="Lawson T."/>
            <person name="Leese F."/>
            <person name="Lindquist E."/>
            <person name="Lobanov A."/>
            <person name="Lomsadze A."/>
            <person name="Malik S.B."/>
            <person name="Marsh M.E."/>
            <person name="Mackinder L."/>
            <person name="Mock T."/>
            <person name="Mueller-Roeber B."/>
            <person name="Pagarete A."/>
            <person name="Parker M."/>
            <person name="Probert I."/>
            <person name="Quesneville H."/>
            <person name="Raines C."/>
            <person name="Rensing S.A."/>
            <person name="Riano-Pachon D.M."/>
            <person name="Richier S."/>
            <person name="Rokitta S."/>
            <person name="Shiraiwa Y."/>
            <person name="Soanes D.M."/>
            <person name="van der Giezen M."/>
            <person name="Wahlund T.M."/>
            <person name="Williams B."/>
            <person name="Wilson W."/>
            <person name="Wolfe G."/>
            <person name="Wurch L.L."/>
        </authorList>
    </citation>
    <scope>NUCLEOTIDE SEQUENCE</scope>
</reference>
<evidence type="ECO:0000313" key="3">
    <source>
        <dbReference type="Proteomes" id="UP000013827"/>
    </source>
</evidence>
<feature type="compositionally biased region" description="Basic residues" evidence="1">
    <location>
        <begin position="287"/>
        <end position="309"/>
    </location>
</feature>
<dbReference type="KEGG" id="ehx:EMIHUDRAFT_460661"/>
<proteinExistence type="predicted"/>